<keyword evidence="6" id="KW-1185">Reference proteome</keyword>
<feature type="domain" description="Phosphoribosyl-dephospho-CoA transferase MdcG C-terminal" evidence="3">
    <location>
        <begin position="88"/>
        <end position="204"/>
    </location>
</feature>
<dbReference type="Pfam" id="PF10620">
    <property type="entry name" value="MdcG"/>
    <property type="match status" value="1"/>
</dbReference>
<dbReference type="GO" id="GO:0016779">
    <property type="term" value="F:nucleotidyltransferase activity"/>
    <property type="evidence" value="ECO:0007669"/>
    <property type="project" value="UniProtKB-KW"/>
</dbReference>
<keyword evidence="2" id="KW-0548">Nucleotidyltransferase</keyword>
<dbReference type="AlphaFoldDB" id="A0A6M8HZ21"/>
<dbReference type="InterPro" id="IPR049180">
    <property type="entry name" value="MdcG_C"/>
</dbReference>
<dbReference type="RefSeq" id="WP_171834351.1">
    <property type="nucleotide sequence ID" value="NZ_CP053710.1"/>
</dbReference>
<dbReference type="NCBIfam" id="TIGR03135">
    <property type="entry name" value="malonate_mdcG"/>
    <property type="match status" value="1"/>
</dbReference>
<sequence>MRRHDLLTVDPIVWEAMLGRHPALRDLPLLADWSRHGWPVIVRRRMAGDALGSVPAALPLPPEHGKRRLAFSFPDSLGLLPLAPVSVSDAALTAPDAWQAVIAGLVELGETVGVSPRVFGSLLWQHLTGLSYLTMRSDLDLLWSGADRTRVETLVAGLLRLDRDSPIRIDGELELPDGSAFNWREFADSRDCSSMLLKTMDGVETRAIAGLFQGCASS</sequence>
<geneLocation type="plasmid" evidence="5 6">
    <name>unnamed2</name>
</geneLocation>
<protein>
    <submittedName>
        <fullName evidence="5">Malonate decarboxylase holo-[acyl-carrier-protein] synthase</fullName>
    </submittedName>
</protein>
<dbReference type="Pfam" id="PF20866">
    <property type="entry name" value="MdcG_N"/>
    <property type="match status" value="1"/>
</dbReference>
<dbReference type="KEGG" id="lck:HN018_25430"/>
<dbReference type="InterPro" id="IPR017557">
    <property type="entry name" value="Holo-ACP_synthase"/>
</dbReference>
<dbReference type="InterPro" id="IPR048903">
    <property type="entry name" value="MdcG_N"/>
</dbReference>
<evidence type="ECO:0000259" key="3">
    <source>
        <dbReference type="Pfam" id="PF10620"/>
    </source>
</evidence>
<evidence type="ECO:0000313" key="5">
    <source>
        <dbReference type="EMBL" id="QKE93506.1"/>
    </source>
</evidence>
<dbReference type="EMBL" id="CP053710">
    <property type="protein sequence ID" value="QKE93506.1"/>
    <property type="molecule type" value="Genomic_DNA"/>
</dbReference>
<evidence type="ECO:0000259" key="4">
    <source>
        <dbReference type="Pfam" id="PF20866"/>
    </source>
</evidence>
<keyword evidence="5" id="KW-0614">Plasmid</keyword>
<evidence type="ECO:0000313" key="6">
    <source>
        <dbReference type="Proteomes" id="UP000500767"/>
    </source>
</evidence>
<feature type="domain" description="Phosphoribosyl-dephospho-CoA transferase MdcG N-terminal" evidence="4">
    <location>
        <begin position="2"/>
        <end position="72"/>
    </location>
</feature>
<accession>A0A6M8HZ21</accession>
<reference evidence="5 6" key="1">
    <citation type="journal article" date="2014" name="World J. Microbiol. Biotechnol.">
        <title>Biodiversity and physiological characteristics of Antarctic and Arctic lichens-associated bacteria.</title>
        <authorList>
            <person name="Lee Y.M."/>
            <person name="Kim E.H."/>
            <person name="Lee H.K."/>
            <person name="Hong S.G."/>
        </authorList>
    </citation>
    <scope>NUCLEOTIDE SEQUENCE [LARGE SCALE GENOMIC DNA]</scope>
    <source>
        <strain evidence="5 6">PAMC 26569</strain>
        <plasmid evidence="5">unnamed2</plasmid>
    </source>
</reference>
<organism evidence="5 6">
    <name type="scientific">Lichenicola cladoniae</name>
    <dbReference type="NCBI Taxonomy" id="1484109"/>
    <lineage>
        <taxon>Bacteria</taxon>
        <taxon>Pseudomonadati</taxon>
        <taxon>Pseudomonadota</taxon>
        <taxon>Alphaproteobacteria</taxon>
        <taxon>Acetobacterales</taxon>
        <taxon>Acetobacteraceae</taxon>
        <taxon>Lichenicola</taxon>
    </lineage>
</organism>
<dbReference type="Proteomes" id="UP000500767">
    <property type="component" value="Plasmid unnamed2"/>
</dbReference>
<proteinExistence type="predicted"/>
<gene>
    <name evidence="5" type="primary">mdcG</name>
    <name evidence="5" type="ORF">HN018_25430</name>
</gene>
<evidence type="ECO:0000256" key="1">
    <source>
        <dbReference type="ARBA" id="ARBA00022679"/>
    </source>
</evidence>
<evidence type="ECO:0000256" key="2">
    <source>
        <dbReference type="ARBA" id="ARBA00022695"/>
    </source>
</evidence>
<name>A0A6M8HZ21_9PROT</name>
<keyword evidence="1" id="KW-0808">Transferase</keyword>